<dbReference type="Proteomes" id="UP000001568">
    <property type="component" value="Chromosome 15"/>
</dbReference>
<accession>A4S832</accession>
<sequence length="806" mass="88374">MTSQCTFWSVQKTHRHGACARSTSTSARLKIHARHCAHVASRALEANRDWPPSDVWDDFVAAHAGEYAGASATFDPRTGAAVPLPSNYVPDAFKEYGVDVMEWQIVTSGGKTSDGDGLRLETKKLYPEAGCEYGKNDVAFAESHDVCAGGQMAKMFIVQGCYCDGPKTLPECVEGAEVGFAFAFAEEEAPRERRRISLRVRAAPGQRRNWELCGIEITHETASECETRAASPATGDILTEDAVSVGEWRATSGVTFIALEALADVPEERETSGEDASTSSPIDVGPAQKLAEQKPNDPALARAAEAEREAEERRAKEEIEAAARDPEGMLVVPWWAVKSPSSWAMGGEYVLGGNSPLVFLPNHIWVLVESVDDQLVVECGRYDQGPPSAMLDDTERRVVARRYRKGRFASAFFVRERRLDPRERDEEKEEFDIFDDLDDVASDAFDDDELDEIDLAQARVLMRDLPRVLAQLEGETTGSGRAEDGGAAPERDAERDARERDARDSERPWRPWEPSKGSALERLRALEDELRELLGERVVDEALQSVVETPTKAASAAALPGVVERAPSPPLNTIETRRSDEAEVSTPTPRVALSLTPMPVEDSPEAKANFEPAMTSPKPAGGDDAPWDPYAAFMGVGREQALRPRSSAPPTPVSPPKARVLGLPVDASLTHETTLKLVADLEEKVKSKPIEYTRAPTNLYKDVVATARLEDEVVVEDVEDGDSGDEERRFTHQYTREDAATILELANEDDQIDSWSNAVAGDDLHPRAPPIVSPMMRGDNSTPSIAGVESMNEFKLMMESVFDEDD</sequence>
<keyword evidence="3" id="KW-1185">Reference proteome</keyword>
<dbReference type="HOGENOM" id="CLU_349647_0_0_1"/>
<dbReference type="OrthoDB" id="498904at2759"/>
<dbReference type="STRING" id="436017.A4S832"/>
<evidence type="ECO:0000256" key="1">
    <source>
        <dbReference type="SAM" id="MobiDB-lite"/>
    </source>
</evidence>
<reference evidence="2 3" key="1">
    <citation type="journal article" date="2007" name="Proc. Natl. Acad. Sci. U.S.A.">
        <title>The tiny eukaryote Ostreococcus provides genomic insights into the paradox of plankton speciation.</title>
        <authorList>
            <person name="Palenik B."/>
            <person name="Grimwood J."/>
            <person name="Aerts A."/>
            <person name="Rouze P."/>
            <person name="Salamov A."/>
            <person name="Putnam N."/>
            <person name="Dupont C."/>
            <person name="Jorgensen R."/>
            <person name="Derelle E."/>
            <person name="Rombauts S."/>
            <person name="Zhou K."/>
            <person name="Otillar R."/>
            <person name="Merchant S.S."/>
            <person name="Podell S."/>
            <person name="Gaasterland T."/>
            <person name="Napoli C."/>
            <person name="Gendler K."/>
            <person name="Manuell A."/>
            <person name="Tai V."/>
            <person name="Vallon O."/>
            <person name="Piganeau G."/>
            <person name="Jancek S."/>
            <person name="Heijde M."/>
            <person name="Jabbari K."/>
            <person name="Bowler C."/>
            <person name="Lohr M."/>
            <person name="Robbens S."/>
            <person name="Werner G."/>
            <person name="Dubchak I."/>
            <person name="Pazour G.J."/>
            <person name="Ren Q."/>
            <person name="Paulsen I."/>
            <person name="Delwiche C."/>
            <person name="Schmutz J."/>
            <person name="Rokhsar D."/>
            <person name="Van de Peer Y."/>
            <person name="Moreau H."/>
            <person name="Grigoriev I.V."/>
        </authorList>
    </citation>
    <scope>NUCLEOTIDE SEQUENCE [LARGE SCALE GENOMIC DNA]</scope>
    <source>
        <strain evidence="2 3">CCE9901</strain>
    </source>
</reference>
<organism evidence="2 3">
    <name type="scientific">Ostreococcus lucimarinus (strain CCE9901)</name>
    <dbReference type="NCBI Taxonomy" id="436017"/>
    <lineage>
        <taxon>Eukaryota</taxon>
        <taxon>Viridiplantae</taxon>
        <taxon>Chlorophyta</taxon>
        <taxon>Mamiellophyceae</taxon>
        <taxon>Mamiellales</taxon>
        <taxon>Bathycoccaceae</taxon>
        <taxon>Ostreococcus</taxon>
    </lineage>
</organism>
<dbReference type="eggNOG" id="KOG2275">
    <property type="taxonomic scope" value="Eukaryota"/>
</dbReference>
<evidence type="ECO:0000313" key="3">
    <source>
        <dbReference type="Proteomes" id="UP000001568"/>
    </source>
</evidence>
<evidence type="ECO:0000313" key="2">
    <source>
        <dbReference type="EMBL" id="ABO99982.1"/>
    </source>
</evidence>
<dbReference type="RefSeq" id="XP_001421689.1">
    <property type="nucleotide sequence ID" value="XM_001421652.1"/>
</dbReference>
<dbReference type="EMBL" id="CP000595">
    <property type="protein sequence ID" value="ABO99982.1"/>
    <property type="molecule type" value="Genomic_DNA"/>
</dbReference>
<dbReference type="GeneID" id="5005663"/>
<feature type="region of interest" description="Disordered" evidence="1">
    <location>
        <begin position="549"/>
        <end position="630"/>
    </location>
</feature>
<feature type="region of interest" description="Disordered" evidence="1">
    <location>
        <begin position="640"/>
        <end position="659"/>
    </location>
</feature>
<feature type="compositionally biased region" description="Basic and acidic residues" evidence="1">
    <location>
        <begin position="304"/>
        <end position="321"/>
    </location>
</feature>
<feature type="region of interest" description="Disordered" evidence="1">
    <location>
        <begin position="472"/>
        <end position="518"/>
    </location>
</feature>
<proteinExistence type="predicted"/>
<dbReference type="Gramene" id="ABO99982">
    <property type="protein sequence ID" value="ABO99982"/>
    <property type="gene ID" value="OSTLU_18262"/>
</dbReference>
<protein>
    <submittedName>
        <fullName evidence="2">Uncharacterized protein</fullName>
    </submittedName>
</protein>
<feature type="region of interest" description="Disordered" evidence="1">
    <location>
        <begin position="757"/>
        <end position="786"/>
    </location>
</feature>
<feature type="region of interest" description="Disordered" evidence="1">
    <location>
        <begin position="266"/>
        <end position="321"/>
    </location>
</feature>
<dbReference type="KEGG" id="olu:OSTLU_18262"/>
<name>A4S832_OSTLU</name>
<feature type="compositionally biased region" description="Basic and acidic residues" evidence="1">
    <location>
        <begin position="481"/>
        <end position="510"/>
    </location>
</feature>
<gene>
    <name evidence="2" type="ORF">OSTLU_18262</name>
</gene>
<dbReference type="AlphaFoldDB" id="A4S832"/>